<name>A0A1B0GHQ1_LUTLO</name>
<dbReference type="EMBL" id="AJWK01005424">
    <property type="status" value="NOT_ANNOTATED_CDS"/>
    <property type="molecule type" value="Genomic_DNA"/>
</dbReference>
<dbReference type="OrthoDB" id="5593200at2759"/>
<evidence type="ECO:0000313" key="9">
    <source>
        <dbReference type="Proteomes" id="UP000092461"/>
    </source>
</evidence>
<feature type="compositionally biased region" description="Acidic residues" evidence="7">
    <location>
        <begin position="34"/>
        <end position="44"/>
    </location>
</feature>
<dbReference type="KEGG" id="lll:129790946"/>
<dbReference type="RefSeq" id="XP_055684776.1">
    <property type="nucleotide sequence ID" value="XM_055828801.1"/>
</dbReference>
<comment type="function">
    <text evidence="1">May play an important role in spermatogenesis and/or testis development.</text>
</comment>
<evidence type="ECO:0000256" key="5">
    <source>
        <dbReference type="ARBA" id="ARBA00022782"/>
    </source>
</evidence>
<keyword evidence="6" id="KW-0744">Spermatogenesis</keyword>
<keyword evidence="4" id="KW-0597">Phosphoprotein</keyword>
<keyword evidence="3" id="KW-0217">Developmental protein</keyword>
<dbReference type="GO" id="GO:0030154">
    <property type="term" value="P:cell differentiation"/>
    <property type="evidence" value="ECO:0007669"/>
    <property type="project" value="UniProtKB-KW"/>
</dbReference>
<dbReference type="Pfam" id="PF06910">
    <property type="entry name" value="MEA1"/>
    <property type="match status" value="1"/>
</dbReference>
<dbReference type="PANTHER" id="PTHR17005">
    <property type="entry name" value="MALE-ENHANCED ANTIGEN-1"/>
    <property type="match status" value="1"/>
</dbReference>
<evidence type="ECO:0000256" key="2">
    <source>
        <dbReference type="ARBA" id="ARBA00022245"/>
    </source>
</evidence>
<accession>A0A1B0GHQ1</accession>
<keyword evidence="5" id="KW-0221">Differentiation</keyword>
<reference evidence="8" key="1">
    <citation type="submission" date="2020-05" db="UniProtKB">
        <authorList>
            <consortium name="EnsemblMetazoa"/>
        </authorList>
    </citation>
    <scope>IDENTIFICATION</scope>
    <source>
        <strain evidence="8">Jacobina</strain>
    </source>
</reference>
<organism evidence="8 9">
    <name type="scientific">Lutzomyia longipalpis</name>
    <name type="common">Sand fly</name>
    <dbReference type="NCBI Taxonomy" id="7200"/>
    <lineage>
        <taxon>Eukaryota</taxon>
        <taxon>Metazoa</taxon>
        <taxon>Ecdysozoa</taxon>
        <taxon>Arthropoda</taxon>
        <taxon>Hexapoda</taxon>
        <taxon>Insecta</taxon>
        <taxon>Pterygota</taxon>
        <taxon>Neoptera</taxon>
        <taxon>Endopterygota</taxon>
        <taxon>Diptera</taxon>
        <taxon>Nematocera</taxon>
        <taxon>Psychodoidea</taxon>
        <taxon>Psychodidae</taxon>
        <taxon>Lutzomyia</taxon>
        <taxon>Lutzomyia</taxon>
    </lineage>
</organism>
<evidence type="ECO:0000256" key="7">
    <source>
        <dbReference type="SAM" id="MobiDB-lite"/>
    </source>
</evidence>
<dbReference type="GeneID" id="129790946"/>
<dbReference type="VEuPathDB" id="VectorBase:LLONM1_004829"/>
<evidence type="ECO:0000256" key="1">
    <source>
        <dbReference type="ARBA" id="ARBA00002540"/>
    </source>
</evidence>
<evidence type="ECO:0000256" key="3">
    <source>
        <dbReference type="ARBA" id="ARBA00022473"/>
    </source>
</evidence>
<evidence type="ECO:0000256" key="4">
    <source>
        <dbReference type="ARBA" id="ARBA00022553"/>
    </source>
</evidence>
<keyword evidence="9" id="KW-1185">Reference proteome</keyword>
<dbReference type="EnsemblMetazoa" id="LLOJ001586-RA">
    <property type="protein sequence ID" value="LLOJ001586-PA"/>
    <property type="gene ID" value="LLOJ001586"/>
</dbReference>
<evidence type="ECO:0000313" key="8">
    <source>
        <dbReference type="EnsemblMetazoa" id="LLOJ001586-PA"/>
    </source>
</evidence>
<feature type="region of interest" description="Disordered" evidence="7">
    <location>
        <begin position="1"/>
        <end position="53"/>
    </location>
</feature>
<protein>
    <recommendedName>
        <fullName evidence="2">Male-enhanced antigen 1</fullName>
    </recommendedName>
</protein>
<dbReference type="VEuPathDB" id="VectorBase:LLOJ001586"/>
<dbReference type="GO" id="GO:0007283">
    <property type="term" value="P:spermatogenesis"/>
    <property type="evidence" value="ECO:0007669"/>
    <property type="project" value="UniProtKB-KW"/>
</dbReference>
<proteinExistence type="predicted"/>
<dbReference type="AlphaFoldDB" id="A0A1B0GHQ1"/>
<dbReference type="Proteomes" id="UP000092461">
    <property type="component" value="Unassembled WGS sequence"/>
</dbReference>
<sequence length="154" mass="17231">MHFRMNGESDPGDGEPGDILPTGGGTFYQQNTSDDSDNEQEMYEGYEPLNGDASNIEVWDNMEVSEDVPMTQEAPPADVPAIESVDTEVQREVWNAPRPEALTIDLDGDKEREIMNVMAGFSLPPTAIPTWAQGVSEKEWKEDLLKRIRDRKSD</sequence>
<dbReference type="InterPro" id="IPR009685">
    <property type="entry name" value="MEA1"/>
</dbReference>
<evidence type="ECO:0000256" key="6">
    <source>
        <dbReference type="ARBA" id="ARBA00022871"/>
    </source>
</evidence>